<evidence type="ECO:0000259" key="9">
    <source>
        <dbReference type="Pfam" id="PF00330"/>
    </source>
</evidence>
<dbReference type="CDD" id="cd01583">
    <property type="entry name" value="IPMI"/>
    <property type="match status" value="1"/>
</dbReference>
<dbReference type="NCBIfam" id="NF001614">
    <property type="entry name" value="PRK00402.1"/>
    <property type="match status" value="1"/>
</dbReference>
<evidence type="ECO:0000256" key="7">
    <source>
        <dbReference type="ARBA" id="ARBA00023239"/>
    </source>
</evidence>
<dbReference type="EC" id="4.2.1.85" evidence="10"/>
<evidence type="ECO:0000256" key="5">
    <source>
        <dbReference type="ARBA" id="ARBA00023004"/>
    </source>
</evidence>
<evidence type="ECO:0000256" key="6">
    <source>
        <dbReference type="ARBA" id="ARBA00023014"/>
    </source>
</evidence>
<organism evidence="10 11">
    <name type="scientific">Urbifossiella limnaea</name>
    <dbReference type="NCBI Taxonomy" id="2528023"/>
    <lineage>
        <taxon>Bacteria</taxon>
        <taxon>Pseudomonadati</taxon>
        <taxon>Planctomycetota</taxon>
        <taxon>Planctomycetia</taxon>
        <taxon>Gemmatales</taxon>
        <taxon>Gemmataceae</taxon>
        <taxon>Urbifossiella</taxon>
    </lineage>
</organism>
<evidence type="ECO:0000313" key="11">
    <source>
        <dbReference type="Proteomes" id="UP000319576"/>
    </source>
</evidence>
<accession>A0A517XXH2</accession>
<evidence type="ECO:0000256" key="4">
    <source>
        <dbReference type="ARBA" id="ARBA00022723"/>
    </source>
</evidence>
<dbReference type="PROSITE" id="PS01244">
    <property type="entry name" value="ACONITASE_2"/>
    <property type="match status" value="1"/>
</dbReference>
<sequence>MPAPMTMTEKILAKAADRPAVAPGENVWVDVDVLMTHDVCGPGTIGVFHKHFGRDAKVWDREKVVIIPDHYIFTTDAMANRNVDVLRQFVKEQNLPYFYDVGTDRYKGVCHIALPEEGHVRPGEVLLGTDSHTCTAGAFGQFATGIGNTDAGFVMGTGKLWLKVPPTMRFVFTGKMPPYLMAKDLILAVIGDIGVDGATYRAMEFDGDAVYALNIEERMTLCNMAIEAGGKNGVIPADEVTLAYVADRGRKTGSKAHTLFRPDAGAAYVFEKVYDVSKMEPVIAKPHSPDNKATVSEVKGTKLDRAYIGSCTGGKLTDFRAAAGLLNGKSVKIDTFVVPATTEVARGLDTETIGGKSLREIFVAAGAKIGDASCAACLGGPSDTFGRLNTPISCISTTNRNFPGRMGHKEAKVFLASPLTVAASALTGSIADCRDLVV</sequence>
<keyword evidence="7 10" id="KW-0456">Lyase</keyword>
<keyword evidence="5" id="KW-0408">Iron</keyword>
<dbReference type="EMBL" id="CP036273">
    <property type="protein sequence ID" value="QDU22229.1"/>
    <property type="molecule type" value="Genomic_DNA"/>
</dbReference>
<dbReference type="RefSeq" id="WP_202920295.1">
    <property type="nucleotide sequence ID" value="NZ_CP036273.1"/>
</dbReference>
<keyword evidence="6" id="KW-0411">Iron-sulfur</keyword>
<dbReference type="Proteomes" id="UP000319576">
    <property type="component" value="Chromosome"/>
</dbReference>
<dbReference type="InterPro" id="IPR001030">
    <property type="entry name" value="Acoase/IPM_deHydtase_lsu_aba"/>
</dbReference>
<evidence type="ECO:0000256" key="1">
    <source>
        <dbReference type="ARBA" id="ARBA00001966"/>
    </source>
</evidence>
<dbReference type="PANTHER" id="PTHR43822">
    <property type="entry name" value="HOMOACONITASE, MITOCHONDRIAL-RELATED"/>
    <property type="match status" value="1"/>
</dbReference>
<dbReference type="PANTHER" id="PTHR43822:SF2">
    <property type="entry name" value="HOMOACONITASE, MITOCHONDRIAL"/>
    <property type="match status" value="1"/>
</dbReference>
<evidence type="ECO:0000256" key="8">
    <source>
        <dbReference type="ARBA" id="ARBA00023304"/>
    </source>
</evidence>
<keyword evidence="4" id="KW-0479">Metal-binding</keyword>
<dbReference type="KEGG" id="uli:ETAA1_42060"/>
<dbReference type="GO" id="GO:0009098">
    <property type="term" value="P:L-leucine biosynthetic process"/>
    <property type="evidence" value="ECO:0007669"/>
    <property type="project" value="UniProtKB-KW"/>
</dbReference>
<dbReference type="NCBIfam" id="TIGR01343">
    <property type="entry name" value="hacA_fam"/>
    <property type="match status" value="1"/>
</dbReference>
<dbReference type="Gene3D" id="3.30.499.10">
    <property type="entry name" value="Aconitase, domain 3"/>
    <property type="match status" value="2"/>
</dbReference>
<evidence type="ECO:0000256" key="3">
    <source>
        <dbReference type="ARBA" id="ARBA00022485"/>
    </source>
</evidence>
<dbReference type="InterPro" id="IPR015931">
    <property type="entry name" value="Acnase/IPM_dHydase_lsu_aba_1/3"/>
</dbReference>
<dbReference type="SUPFAM" id="SSF53732">
    <property type="entry name" value="Aconitase iron-sulfur domain"/>
    <property type="match status" value="1"/>
</dbReference>
<dbReference type="GO" id="GO:0003861">
    <property type="term" value="F:3-isopropylmalate dehydratase activity"/>
    <property type="evidence" value="ECO:0007669"/>
    <property type="project" value="InterPro"/>
</dbReference>
<dbReference type="InterPro" id="IPR018136">
    <property type="entry name" value="Aconitase_4Fe-4S_BS"/>
</dbReference>
<dbReference type="InterPro" id="IPR050067">
    <property type="entry name" value="IPM_dehydratase_rel_enz"/>
</dbReference>
<reference evidence="10 11" key="1">
    <citation type="submission" date="2019-02" db="EMBL/GenBank/DDBJ databases">
        <title>Deep-cultivation of Planctomycetes and their phenomic and genomic characterization uncovers novel biology.</title>
        <authorList>
            <person name="Wiegand S."/>
            <person name="Jogler M."/>
            <person name="Boedeker C."/>
            <person name="Pinto D."/>
            <person name="Vollmers J."/>
            <person name="Rivas-Marin E."/>
            <person name="Kohn T."/>
            <person name="Peeters S.H."/>
            <person name="Heuer A."/>
            <person name="Rast P."/>
            <person name="Oberbeckmann S."/>
            <person name="Bunk B."/>
            <person name="Jeske O."/>
            <person name="Meyerdierks A."/>
            <person name="Storesund J.E."/>
            <person name="Kallscheuer N."/>
            <person name="Luecker S."/>
            <person name="Lage O.M."/>
            <person name="Pohl T."/>
            <person name="Merkel B.J."/>
            <person name="Hornburger P."/>
            <person name="Mueller R.-W."/>
            <person name="Bruemmer F."/>
            <person name="Labrenz M."/>
            <person name="Spormann A.M."/>
            <person name="Op den Camp H."/>
            <person name="Overmann J."/>
            <person name="Amann R."/>
            <person name="Jetten M.S.M."/>
            <person name="Mascher T."/>
            <person name="Medema M.H."/>
            <person name="Devos D.P."/>
            <person name="Kaster A.-K."/>
            <person name="Ovreas L."/>
            <person name="Rohde M."/>
            <person name="Galperin M.Y."/>
            <person name="Jogler C."/>
        </authorList>
    </citation>
    <scope>NUCLEOTIDE SEQUENCE [LARGE SCALE GENOMIC DNA]</scope>
    <source>
        <strain evidence="10 11">ETA_A1</strain>
    </source>
</reference>
<evidence type="ECO:0000313" key="10">
    <source>
        <dbReference type="EMBL" id="QDU22229.1"/>
    </source>
</evidence>
<dbReference type="AlphaFoldDB" id="A0A517XXH2"/>
<protein>
    <submittedName>
        <fullName evidence="10">2,3-dimethylmalate dehydratase large subunit</fullName>
        <ecNumber evidence="10">4.2.1.85</ecNumber>
    </submittedName>
</protein>
<dbReference type="InterPro" id="IPR036008">
    <property type="entry name" value="Aconitase_4Fe-4S_dom"/>
</dbReference>
<dbReference type="InterPro" id="IPR006251">
    <property type="entry name" value="Homoacnase/IPMdehydase_lsu"/>
</dbReference>
<dbReference type="InterPro" id="IPR033941">
    <property type="entry name" value="IPMI_cat"/>
</dbReference>
<dbReference type="GO" id="GO:0047868">
    <property type="term" value="F:dimethylmaleate hydratase activity"/>
    <property type="evidence" value="ECO:0007669"/>
    <property type="project" value="UniProtKB-EC"/>
</dbReference>
<comment type="cofactor">
    <cofactor evidence="1">
        <name>[4Fe-4S] cluster</name>
        <dbReference type="ChEBI" id="CHEBI:49883"/>
    </cofactor>
</comment>
<dbReference type="PRINTS" id="PR00415">
    <property type="entry name" value="ACONITASE"/>
</dbReference>
<keyword evidence="2" id="KW-0432">Leucine biosynthesis</keyword>
<dbReference type="Pfam" id="PF00330">
    <property type="entry name" value="Aconitase"/>
    <property type="match status" value="1"/>
</dbReference>
<keyword evidence="11" id="KW-1185">Reference proteome</keyword>
<gene>
    <name evidence="10" type="primary">dmdA</name>
    <name evidence="10" type="ORF">ETAA1_42060</name>
</gene>
<dbReference type="GO" id="GO:0046872">
    <property type="term" value="F:metal ion binding"/>
    <property type="evidence" value="ECO:0007669"/>
    <property type="project" value="UniProtKB-KW"/>
</dbReference>
<keyword evidence="8" id="KW-0100">Branched-chain amino acid biosynthesis</keyword>
<name>A0A517XXH2_9BACT</name>
<keyword evidence="3" id="KW-0004">4Fe-4S</keyword>
<feature type="domain" description="Aconitase/3-isopropylmalate dehydratase large subunit alpha/beta/alpha" evidence="9">
    <location>
        <begin position="27"/>
        <end position="298"/>
    </location>
</feature>
<proteinExistence type="predicted"/>
<keyword evidence="2" id="KW-0028">Amino-acid biosynthesis</keyword>
<evidence type="ECO:0000256" key="2">
    <source>
        <dbReference type="ARBA" id="ARBA00022430"/>
    </source>
</evidence>
<dbReference type="GO" id="GO:0051539">
    <property type="term" value="F:4 iron, 4 sulfur cluster binding"/>
    <property type="evidence" value="ECO:0007669"/>
    <property type="project" value="UniProtKB-KW"/>
</dbReference>